<organism evidence="2 3">
    <name type="scientific">Alishewanella maricola</name>
    <dbReference type="NCBI Taxonomy" id="2795740"/>
    <lineage>
        <taxon>Bacteria</taxon>
        <taxon>Pseudomonadati</taxon>
        <taxon>Pseudomonadota</taxon>
        <taxon>Gammaproteobacteria</taxon>
        <taxon>Alteromonadales</taxon>
        <taxon>Alteromonadaceae</taxon>
        <taxon>Alishewanella</taxon>
    </lineage>
</organism>
<keyword evidence="1" id="KW-0812">Transmembrane</keyword>
<sequence length="107" mass="11788">MSSIKLKVKETLGYIKSNPLCDSRNLDRLLVKDLSEQGLVEGDMSREVTGAAPVCYNLRITLTGEEYLENLISPPKDSWRSSPIITGLISLVVAITAAGVIYYLGWK</sequence>
<reference evidence="2 3" key="1">
    <citation type="submission" date="2021-10" db="EMBL/GenBank/DDBJ databases">
        <title>Alishewanella koreense sp. nov. isolated from seawater of southwestern coast in South Korea and the proposal for the reclassification of Rheinheimera perlucida and Rheinheimera tuosuensis as Arsukibacterium perlucida and Arsukibacterium tuosuensis.</title>
        <authorList>
            <person name="Kim K.H."/>
            <person name="Ruan W."/>
            <person name="Kim K.R."/>
            <person name="Baek J.H."/>
            <person name="Jeon C.O."/>
        </authorList>
    </citation>
    <scope>NUCLEOTIDE SEQUENCE [LARGE SCALE GENOMIC DNA]</scope>
    <source>
        <strain evidence="2 3">16-MA</strain>
    </source>
</reference>
<comment type="caution">
    <text evidence="2">The sequence shown here is derived from an EMBL/GenBank/DDBJ whole genome shotgun (WGS) entry which is preliminary data.</text>
</comment>
<dbReference type="RefSeq" id="WP_226752239.1">
    <property type="nucleotide sequence ID" value="NZ_JAEINI020000015.1"/>
</dbReference>
<gene>
    <name evidence="2" type="ORF">JAO78_015310</name>
</gene>
<protein>
    <submittedName>
        <fullName evidence="2">Uncharacterized protein</fullName>
    </submittedName>
</protein>
<evidence type="ECO:0000256" key="1">
    <source>
        <dbReference type="SAM" id="Phobius"/>
    </source>
</evidence>
<accession>A0ABS8C767</accession>
<dbReference type="EMBL" id="JAEINI020000015">
    <property type="protein sequence ID" value="MCB5228177.1"/>
    <property type="molecule type" value="Genomic_DNA"/>
</dbReference>
<feature type="transmembrane region" description="Helical" evidence="1">
    <location>
        <begin position="84"/>
        <end position="104"/>
    </location>
</feature>
<evidence type="ECO:0000313" key="2">
    <source>
        <dbReference type="EMBL" id="MCB5228177.1"/>
    </source>
</evidence>
<dbReference type="Proteomes" id="UP000633814">
    <property type="component" value="Unassembled WGS sequence"/>
</dbReference>
<keyword evidence="1" id="KW-1133">Transmembrane helix</keyword>
<keyword evidence="3" id="KW-1185">Reference proteome</keyword>
<name>A0ABS8C767_9ALTE</name>
<evidence type="ECO:0000313" key="3">
    <source>
        <dbReference type="Proteomes" id="UP000633814"/>
    </source>
</evidence>
<keyword evidence="1" id="KW-0472">Membrane</keyword>
<proteinExistence type="predicted"/>